<dbReference type="Pfam" id="PF03492">
    <property type="entry name" value="Methyltransf_7"/>
    <property type="match status" value="1"/>
</dbReference>
<proteinExistence type="predicted"/>
<dbReference type="PANTHER" id="PTHR31009">
    <property type="entry name" value="S-ADENOSYL-L-METHIONINE:CARBOXYL METHYLTRANSFERASE FAMILY PROTEIN"/>
    <property type="match status" value="1"/>
</dbReference>
<dbReference type="AlphaFoldDB" id="A0A816I9P4"/>
<dbReference type="Proteomes" id="UP001295469">
    <property type="component" value="Chromosome C03"/>
</dbReference>
<evidence type="ECO:0000256" key="2">
    <source>
        <dbReference type="ARBA" id="ARBA00022679"/>
    </source>
</evidence>
<keyword evidence="3" id="KW-0949">S-adenosyl-L-methionine</keyword>
<dbReference type="EMBL" id="HG994367">
    <property type="protein sequence ID" value="CAF1704067.1"/>
    <property type="molecule type" value="Genomic_DNA"/>
</dbReference>
<name>A0A816I9P4_BRANA</name>
<organism evidence="6">
    <name type="scientific">Brassica napus</name>
    <name type="common">Rape</name>
    <dbReference type="NCBI Taxonomy" id="3708"/>
    <lineage>
        <taxon>Eukaryota</taxon>
        <taxon>Viridiplantae</taxon>
        <taxon>Streptophyta</taxon>
        <taxon>Embryophyta</taxon>
        <taxon>Tracheophyta</taxon>
        <taxon>Spermatophyta</taxon>
        <taxon>Magnoliopsida</taxon>
        <taxon>eudicotyledons</taxon>
        <taxon>Gunneridae</taxon>
        <taxon>Pentapetalae</taxon>
        <taxon>rosids</taxon>
        <taxon>malvids</taxon>
        <taxon>Brassicales</taxon>
        <taxon>Brassicaceae</taxon>
        <taxon>Brassiceae</taxon>
        <taxon>Brassica</taxon>
    </lineage>
</organism>
<protein>
    <submittedName>
        <fullName evidence="6">(rape) hypothetical protein</fullName>
    </submittedName>
</protein>
<evidence type="ECO:0000313" key="6">
    <source>
        <dbReference type="EMBL" id="CAF1704067.1"/>
    </source>
</evidence>
<sequence>MGSRFVDTIPSLSCDDDKSDDEYAFVRALRMSGGDGANSYSANSLLQDKKVAISEIINTVNLLCQQLNKNPPEIDCCLNDLPENDFNTTFKFVPFFNNELMITNKSSCFVYGAPGSFYARLFSRNSLHFVHSCYALHFLSKVPEKHVNDKGSVYITSSSPQSTYKAYLNQFQKDFTLFLRLRSEEIVSNGRMVLTFIGRNTLNSDPLYRDCCHFWTLLSKSLRDLVFEGHVVNQNWMNSTCRFMIQTNKNSKK</sequence>
<dbReference type="InterPro" id="IPR005299">
    <property type="entry name" value="MeTrfase_7"/>
</dbReference>
<dbReference type="Gene3D" id="3.40.50.150">
    <property type="entry name" value="Vaccinia Virus protein VP39"/>
    <property type="match status" value="1"/>
</dbReference>
<accession>A0A816I9P4</accession>
<keyword evidence="4" id="KW-0479">Metal-binding</keyword>
<evidence type="ECO:0000256" key="1">
    <source>
        <dbReference type="ARBA" id="ARBA00022603"/>
    </source>
</evidence>
<evidence type="ECO:0000256" key="3">
    <source>
        <dbReference type="ARBA" id="ARBA00022691"/>
    </source>
</evidence>
<dbReference type="SUPFAM" id="SSF53335">
    <property type="entry name" value="S-adenosyl-L-methionine-dependent methyltransferases"/>
    <property type="match status" value="1"/>
</dbReference>
<dbReference type="GO" id="GO:0046872">
    <property type="term" value="F:metal ion binding"/>
    <property type="evidence" value="ECO:0007669"/>
    <property type="project" value="UniProtKB-KW"/>
</dbReference>
<dbReference type="InterPro" id="IPR042086">
    <property type="entry name" value="MeTrfase_capping"/>
</dbReference>
<dbReference type="GO" id="GO:0032259">
    <property type="term" value="P:methylation"/>
    <property type="evidence" value="ECO:0007669"/>
    <property type="project" value="UniProtKB-KW"/>
</dbReference>
<evidence type="ECO:0000256" key="4">
    <source>
        <dbReference type="ARBA" id="ARBA00022723"/>
    </source>
</evidence>
<dbReference type="InterPro" id="IPR029063">
    <property type="entry name" value="SAM-dependent_MTases_sf"/>
</dbReference>
<keyword evidence="1" id="KW-0489">Methyltransferase</keyword>
<dbReference type="Gene3D" id="1.10.1200.270">
    <property type="entry name" value="Methyltransferase, alpha-helical capping domain"/>
    <property type="match status" value="1"/>
</dbReference>
<dbReference type="GO" id="GO:0008168">
    <property type="term" value="F:methyltransferase activity"/>
    <property type="evidence" value="ECO:0007669"/>
    <property type="project" value="UniProtKB-KW"/>
</dbReference>
<gene>
    <name evidence="6" type="ORF">DARMORV10_C03P44930.1</name>
</gene>
<evidence type="ECO:0000256" key="5">
    <source>
        <dbReference type="ARBA" id="ARBA00022842"/>
    </source>
</evidence>
<keyword evidence="5" id="KW-0460">Magnesium</keyword>
<keyword evidence="2" id="KW-0808">Transferase</keyword>
<reference evidence="6" key="1">
    <citation type="submission" date="2021-01" db="EMBL/GenBank/DDBJ databases">
        <authorList>
            <consortium name="Genoscope - CEA"/>
            <person name="William W."/>
        </authorList>
    </citation>
    <scope>NUCLEOTIDE SEQUENCE</scope>
</reference>